<accession>A0A6G4X4Q7</accession>
<dbReference type="Proteomes" id="UP000477722">
    <property type="component" value="Unassembled WGS sequence"/>
</dbReference>
<proteinExistence type="predicted"/>
<protein>
    <submittedName>
        <fullName evidence="1">Uncharacterized protein</fullName>
    </submittedName>
</protein>
<evidence type="ECO:0000313" key="1">
    <source>
        <dbReference type="EMBL" id="NGO72378.1"/>
    </source>
</evidence>
<comment type="caution">
    <text evidence="1">The sequence shown here is derived from an EMBL/GenBank/DDBJ whole genome shotgun (WGS) entry which is preliminary data.</text>
</comment>
<name>A0A6G4X4Q7_9ACTN</name>
<gene>
    <name evidence="1" type="ORF">G5C65_29305</name>
</gene>
<reference evidence="1 2" key="1">
    <citation type="submission" date="2020-02" db="EMBL/GenBank/DDBJ databases">
        <title>Whole-genome analyses of novel actinobacteria.</title>
        <authorList>
            <person name="Sahin N."/>
            <person name="Tatar D."/>
        </authorList>
    </citation>
    <scope>NUCLEOTIDE SEQUENCE [LARGE SCALE GENOMIC DNA]</scope>
    <source>
        <strain evidence="1 2">SB3404</strain>
    </source>
</reference>
<dbReference type="AlphaFoldDB" id="A0A6G4X4Q7"/>
<dbReference type="EMBL" id="JAAKZZ010000449">
    <property type="protein sequence ID" value="NGO72378.1"/>
    <property type="molecule type" value="Genomic_DNA"/>
</dbReference>
<evidence type="ECO:0000313" key="2">
    <source>
        <dbReference type="Proteomes" id="UP000477722"/>
    </source>
</evidence>
<dbReference type="RefSeq" id="WP_165302068.1">
    <property type="nucleotide sequence ID" value="NZ_JAAKZZ010000449.1"/>
</dbReference>
<keyword evidence="2" id="KW-1185">Reference proteome</keyword>
<sequence>MSAYESETRDLKSLETDVDAALNPAEADGIFRDSRECAGLLLVVGGLLLSPPAPRPKK</sequence>
<organism evidence="1 2">
    <name type="scientific">Streptomyces boncukensis</name>
    <dbReference type="NCBI Taxonomy" id="2711219"/>
    <lineage>
        <taxon>Bacteria</taxon>
        <taxon>Bacillati</taxon>
        <taxon>Actinomycetota</taxon>
        <taxon>Actinomycetes</taxon>
        <taxon>Kitasatosporales</taxon>
        <taxon>Streptomycetaceae</taxon>
        <taxon>Streptomyces</taxon>
    </lineage>
</organism>